<accession>A0ABN9XU86</accession>
<proteinExistence type="predicted"/>
<reference evidence="2" key="1">
    <citation type="submission" date="2023-10" db="EMBL/GenBank/DDBJ databases">
        <authorList>
            <person name="Chen Y."/>
            <person name="Shah S."/>
            <person name="Dougan E. K."/>
            <person name="Thang M."/>
            <person name="Chan C."/>
        </authorList>
    </citation>
    <scope>NUCLEOTIDE SEQUENCE [LARGE SCALE GENOMIC DNA]</scope>
</reference>
<dbReference type="Proteomes" id="UP001189429">
    <property type="component" value="Unassembled WGS sequence"/>
</dbReference>
<gene>
    <name evidence="2" type="ORF">PCOR1329_LOCUS79891</name>
</gene>
<organism evidence="2 3">
    <name type="scientific">Prorocentrum cordatum</name>
    <dbReference type="NCBI Taxonomy" id="2364126"/>
    <lineage>
        <taxon>Eukaryota</taxon>
        <taxon>Sar</taxon>
        <taxon>Alveolata</taxon>
        <taxon>Dinophyceae</taxon>
        <taxon>Prorocentrales</taxon>
        <taxon>Prorocentraceae</taxon>
        <taxon>Prorocentrum</taxon>
    </lineage>
</organism>
<keyword evidence="3" id="KW-1185">Reference proteome</keyword>
<feature type="region of interest" description="Disordered" evidence="1">
    <location>
        <begin position="21"/>
        <end position="71"/>
    </location>
</feature>
<dbReference type="EMBL" id="CAUYUJ010021269">
    <property type="protein sequence ID" value="CAK0903605.1"/>
    <property type="molecule type" value="Genomic_DNA"/>
</dbReference>
<name>A0ABN9XU86_9DINO</name>
<evidence type="ECO:0000313" key="3">
    <source>
        <dbReference type="Proteomes" id="UP001189429"/>
    </source>
</evidence>
<comment type="caution">
    <text evidence="2">The sequence shown here is derived from an EMBL/GenBank/DDBJ whole genome shotgun (WGS) entry which is preliminary data.</text>
</comment>
<evidence type="ECO:0000313" key="2">
    <source>
        <dbReference type="EMBL" id="CAK0903605.1"/>
    </source>
</evidence>
<sequence>MKRRNSIASRLQSFWLTGYGRVEPGRKEPNGLDGRERKEKRRTDGRTLHVRAGPRPHEERSGGAVAPTNSGKNLQFANWEKICEFAKNMQFVNSAIREFANVCKREARWMNRRA</sequence>
<feature type="compositionally biased region" description="Basic and acidic residues" evidence="1">
    <location>
        <begin position="23"/>
        <end position="47"/>
    </location>
</feature>
<protein>
    <submittedName>
        <fullName evidence="2">Uncharacterized protein</fullName>
    </submittedName>
</protein>
<evidence type="ECO:0000256" key="1">
    <source>
        <dbReference type="SAM" id="MobiDB-lite"/>
    </source>
</evidence>